<dbReference type="EnsemblPlants" id="ORUFI07G14090.1">
    <property type="protein sequence ID" value="ORUFI07G14090.1"/>
    <property type="gene ID" value="ORUFI07G14090"/>
</dbReference>
<name>A0A0E0Q815_ORYRU</name>
<dbReference type="OMA" id="CCAPIYL"/>
<sequence length="356" mass="38584">MKAVAAARRGEPYIARLICRRARRQHGRSTGATVDLDGSLTRQACHHTVLEPGRPSEVWCCVPPHPLPHAATRLESLRSRTGVIVDRAILAEDKKHGGFKRLVITIGTPRSESPWLKKPMHGVSGSTAMASTPWSSMPPSSHSLAFTGFFRTEIFLAFSSASLESFCRERKGDFSCLTVAGICEASTSDAIGSGSWHSNAGSPCPISNSCAIYSSQWYGFQLGTARTQLLFKFFFPDVGWSPRNVGTCHSVRPGAQSQLVCSGCCNLLMYPAGATSICCAVCGTVTAVPAPEQKSSCNVHENKERLKGNTNGFRAPQRCARRVDGACTQVPNPLTLAMSLEKYTLKLLWSYLHCCV</sequence>
<dbReference type="STRING" id="4529.A0A0E0Q815"/>
<reference evidence="2" key="2">
    <citation type="submission" date="2015-06" db="UniProtKB">
        <authorList>
            <consortium name="EnsemblPlants"/>
        </authorList>
    </citation>
    <scope>IDENTIFICATION</scope>
</reference>
<keyword evidence="3" id="KW-1185">Reference proteome</keyword>
<proteinExistence type="predicted"/>
<evidence type="ECO:0000259" key="1">
    <source>
        <dbReference type="Pfam" id="PF06943"/>
    </source>
</evidence>
<dbReference type="Pfam" id="PF06943">
    <property type="entry name" value="zf-LSD1"/>
    <property type="match status" value="1"/>
</dbReference>
<organism evidence="2 3">
    <name type="scientific">Oryza rufipogon</name>
    <name type="common">Brownbeard rice</name>
    <name type="synonym">Asian wild rice</name>
    <dbReference type="NCBI Taxonomy" id="4529"/>
    <lineage>
        <taxon>Eukaryota</taxon>
        <taxon>Viridiplantae</taxon>
        <taxon>Streptophyta</taxon>
        <taxon>Embryophyta</taxon>
        <taxon>Tracheophyta</taxon>
        <taxon>Spermatophyta</taxon>
        <taxon>Magnoliopsida</taxon>
        <taxon>Liliopsida</taxon>
        <taxon>Poales</taxon>
        <taxon>Poaceae</taxon>
        <taxon>BOP clade</taxon>
        <taxon>Oryzoideae</taxon>
        <taxon>Oryzeae</taxon>
        <taxon>Oryzinae</taxon>
        <taxon>Oryza</taxon>
    </lineage>
</organism>
<dbReference type="Gramene" id="ORUFI07G14090.1">
    <property type="protein sequence ID" value="ORUFI07G14090.1"/>
    <property type="gene ID" value="ORUFI07G14090"/>
</dbReference>
<feature type="domain" description="Zinc finger LSD1-type" evidence="1">
    <location>
        <begin position="261"/>
        <end position="285"/>
    </location>
</feature>
<dbReference type="Proteomes" id="UP000008022">
    <property type="component" value="Unassembled WGS sequence"/>
</dbReference>
<reference evidence="3" key="1">
    <citation type="submission" date="2013-06" db="EMBL/GenBank/DDBJ databases">
        <authorList>
            <person name="Zhao Q."/>
        </authorList>
    </citation>
    <scope>NUCLEOTIDE SEQUENCE</scope>
    <source>
        <strain evidence="3">cv. W1943</strain>
    </source>
</reference>
<dbReference type="InterPro" id="IPR005735">
    <property type="entry name" value="Znf_LSD1"/>
</dbReference>
<evidence type="ECO:0000313" key="2">
    <source>
        <dbReference type="EnsemblPlants" id="ORUFI07G14090.1"/>
    </source>
</evidence>
<protein>
    <recommendedName>
        <fullName evidence="1">Zinc finger LSD1-type domain-containing protein</fullName>
    </recommendedName>
</protein>
<dbReference type="AlphaFoldDB" id="A0A0E0Q815"/>
<dbReference type="NCBIfam" id="TIGR01053">
    <property type="entry name" value="LSD1"/>
    <property type="match status" value="1"/>
</dbReference>
<evidence type="ECO:0000313" key="3">
    <source>
        <dbReference type="Proteomes" id="UP000008022"/>
    </source>
</evidence>
<accession>A0A0E0Q815</accession>